<dbReference type="SUPFAM" id="SSF55729">
    <property type="entry name" value="Acyl-CoA N-acyltransferases (Nat)"/>
    <property type="match status" value="1"/>
</dbReference>
<evidence type="ECO:0008006" key="3">
    <source>
        <dbReference type="Google" id="ProtNLM"/>
    </source>
</evidence>
<name>A0A329YIJ8_RHITR</name>
<dbReference type="Proteomes" id="UP000251205">
    <property type="component" value="Unassembled WGS sequence"/>
</dbReference>
<dbReference type="AlphaFoldDB" id="A0A329YIJ8"/>
<dbReference type="Gene3D" id="3.40.630.30">
    <property type="match status" value="1"/>
</dbReference>
<protein>
    <recommendedName>
        <fullName evidence="3">N-acetyltransferase domain-containing protein</fullName>
    </recommendedName>
</protein>
<evidence type="ECO:0000313" key="1">
    <source>
        <dbReference type="EMBL" id="RAX43207.1"/>
    </source>
</evidence>
<sequence length="146" mass="16676">MAGTYVIAALRPDQIVQAYPLVQAAVPNLGMVAWRRMASDANRHDEILVAVNPRGYIQGLSIYRPCDHPAVGLLLDVIFLIVASAADERGIAQTLLASIRSRARELKYNQIRFWNQNPGNWEQMHDEERVYRLDHGLMMFCNERDR</sequence>
<dbReference type="EMBL" id="QMKK01000017">
    <property type="protein sequence ID" value="RAX43207.1"/>
    <property type="molecule type" value="Genomic_DNA"/>
</dbReference>
<proteinExistence type="predicted"/>
<gene>
    <name evidence="1" type="ORF">DQ393_02005</name>
</gene>
<reference evidence="1 2" key="1">
    <citation type="submission" date="2018-06" db="EMBL/GenBank/DDBJ databases">
        <title>Whole Genome Sequence of an efficient microsymbiont, Rhizobium tropici.</title>
        <authorList>
            <person name="Srinivasan R."/>
            <person name="Singh H.V."/>
            <person name="Srivastava R."/>
            <person name="Kumari B."/>
            <person name="Radhakrishna A."/>
        </authorList>
    </citation>
    <scope>NUCLEOTIDE SEQUENCE [LARGE SCALE GENOMIC DNA]</scope>
    <source>
        <strain evidence="1 2">IGFRI Rhizo-19</strain>
    </source>
</reference>
<comment type="caution">
    <text evidence="1">The sequence shown here is derived from an EMBL/GenBank/DDBJ whole genome shotgun (WGS) entry which is preliminary data.</text>
</comment>
<dbReference type="InterPro" id="IPR016181">
    <property type="entry name" value="Acyl_CoA_acyltransferase"/>
</dbReference>
<dbReference type="RefSeq" id="WP_112340144.1">
    <property type="nucleotide sequence ID" value="NZ_QMKK01000017.1"/>
</dbReference>
<dbReference type="OrthoDB" id="8162290at2"/>
<evidence type="ECO:0000313" key="2">
    <source>
        <dbReference type="Proteomes" id="UP000251205"/>
    </source>
</evidence>
<accession>A0A329YIJ8</accession>
<organism evidence="1 2">
    <name type="scientific">Rhizobium tropici</name>
    <dbReference type="NCBI Taxonomy" id="398"/>
    <lineage>
        <taxon>Bacteria</taxon>
        <taxon>Pseudomonadati</taxon>
        <taxon>Pseudomonadota</taxon>
        <taxon>Alphaproteobacteria</taxon>
        <taxon>Hyphomicrobiales</taxon>
        <taxon>Rhizobiaceae</taxon>
        <taxon>Rhizobium/Agrobacterium group</taxon>
        <taxon>Rhizobium</taxon>
    </lineage>
</organism>